<dbReference type="InterPro" id="IPR036322">
    <property type="entry name" value="WD40_repeat_dom_sf"/>
</dbReference>
<evidence type="ECO:0000256" key="3">
    <source>
        <dbReference type="ARBA" id="ARBA00022694"/>
    </source>
</evidence>
<comment type="function">
    <text evidence="6">Required for the formation of N(7)-methylguanine at position 46 (m7G46) in tRNA. In the complex, it is required to stabilize and induce conformational changes of the catalytic subunit.</text>
</comment>
<dbReference type="GO" id="GO:0106004">
    <property type="term" value="P:tRNA (guanine-N7)-methylation"/>
    <property type="evidence" value="ECO:0007669"/>
    <property type="project" value="UniProtKB-UniRule"/>
</dbReference>
<dbReference type="Proteomes" id="UP000256645">
    <property type="component" value="Unassembled WGS sequence"/>
</dbReference>
<evidence type="ECO:0000256" key="7">
    <source>
        <dbReference type="SAM" id="MobiDB-lite"/>
    </source>
</evidence>
<reference evidence="8 9" key="1">
    <citation type="journal article" date="2018" name="IMA Fungus">
        <title>IMA Genome-F 9: Draft genome sequence of Annulohypoxylon stygium, Aspergillus mulundensis, Berkeleyomyces basicola (syn. Thielaviopsis basicola), Ceratocystis smalleyi, two Cercospora beticola strains, Coleophoma cylindrospora, Fusarium fracticaudum, Phialophora cf. hyalina, and Morchella septimelata.</title>
        <authorList>
            <person name="Wingfield B.D."/>
            <person name="Bills G.F."/>
            <person name="Dong Y."/>
            <person name="Huang W."/>
            <person name="Nel W.J."/>
            <person name="Swalarsk-Parry B.S."/>
            <person name="Vaghefi N."/>
            <person name="Wilken P.M."/>
            <person name="An Z."/>
            <person name="de Beer Z.W."/>
            <person name="De Vos L."/>
            <person name="Chen L."/>
            <person name="Duong T.A."/>
            <person name="Gao Y."/>
            <person name="Hammerbacher A."/>
            <person name="Kikkert J.R."/>
            <person name="Li Y."/>
            <person name="Li H."/>
            <person name="Li K."/>
            <person name="Li Q."/>
            <person name="Liu X."/>
            <person name="Ma X."/>
            <person name="Naidoo K."/>
            <person name="Pethybridge S.J."/>
            <person name="Sun J."/>
            <person name="Steenkamp E.T."/>
            <person name="van der Nest M.A."/>
            <person name="van Wyk S."/>
            <person name="Wingfield M.J."/>
            <person name="Xiong C."/>
            <person name="Yue Q."/>
            <person name="Zhang X."/>
        </authorList>
    </citation>
    <scope>NUCLEOTIDE SEQUENCE [LARGE SCALE GENOMIC DNA]</scope>
    <source>
        <strain evidence="8 9">BP6252</strain>
    </source>
</reference>
<dbReference type="PANTHER" id="PTHR16288">
    <property type="entry name" value="WD40 REPEAT PROTEIN 4"/>
    <property type="match status" value="1"/>
</dbReference>
<protein>
    <submittedName>
        <fullName evidence="8">Uncharacterized protein</fullName>
    </submittedName>
</protein>
<evidence type="ECO:0000256" key="1">
    <source>
        <dbReference type="ARBA" id="ARBA00004123"/>
    </source>
</evidence>
<accession>A0A3D8SFB3</accession>
<dbReference type="UniPathway" id="UPA00989"/>
<keyword evidence="3 6" id="KW-0819">tRNA processing</keyword>
<sequence length="504" mass="54650">MANLPYQCLQKCGDILVAANSTRIDSFNLESGSLLSSWSPPTMGDLQISESAELEEAADGPPAKKRKLSKASDEVEAQADVKENTNGKKKNKQLNVFESPAVITMASTKAGGHVIAVTGEDKSIRVFEVASNGSLKQVSQRAMPKRPCAVVITDDDSTIISADKFGDVYALPLLPDATSAEVPSAEEDSKAGSETPEPAAGRLFKPAANEFTIHSVRNRKALENQKRQTNWPKEKTDPTFEHNLLLGHVSMLTDLLLTTRNGRKYIITADRDEHIRISRGMPQAHIIEGFCLGHTEFISRLCIPAGRDDILVSGGGEDELYIWDWLSGKLLSKAALRNHVDSAVRDASPEAESKKPTVSGIYHAKASGQDSRDLIIVSCEAVPALFVYCLTAQKTLEHQQTVSLPGNALSVAINTVGGASQMLVVSVDCIHKPRSIKERREQTVSCPSLVALSVTDDGLTEVSPLLFAAVKDEGALSEKELAKLPNLLYNIENFRKREGAPEEE</sequence>
<dbReference type="Gene3D" id="2.130.10.10">
    <property type="entry name" value="YVTN repeat-like/Quinoprotein amine dehydrogenase"/>
    <property type="match status" value="1"/>
</dbReference>
<dbReference type="SUPFAM" id="SSF50978">
    <property type="entry name" value="WD40 repeat-like"/>
    <property type="match status" value="1"/>
</dbReference>
<evidence type="ECO:0000256" key="5">
    <source>
        <dbReference type="ARBA" id="ARBA00023242"/>
    </source>
</evidence>
<dbReference type="InterPro" id="IPR028884">
    <property type="entry name" value="Trm82"/>
</dbReference>
<dbReference type="PANTHER" id="PTHR16288:SF0">
    <property type="entry name" value="TRNA (GUANINE-N(7)-)-METHYLTRANSFERASE NON-CATALYTIC SUBUNIT WDR4"/>
    <property type="match status" value="1"/>
</dbReference>
<dbReference type="HAMAP" id="MF_03056">
    <property type="entry name" value="TRM82"/>
    <property type="match status" value="1"/>
</dbReference>
<feature type="region of interest" description="Disordered" evidence="7">
    <location>
        <begin position="53"/>
        <end position="93"/>
    </location>
</feature>
<name>A0A3D8SFB3_9HELO</name>
<evidence type="ECO:0000313" key="8">
    <source>
        <dbReference type="EMBL" id="RDW85019.1"/>
    </source>
</evidence>
<evidence type="ECO:0000256" key="2">
    <source>
        <dbReference type="ARBA" id="ARBA00022574"/>
    </source>
</evidence>
<dbReference type="InterPro" id="IPR015943">
    <property type="entry name" value="WD40/YVTN_repeat-like_dom_sf"/>
</dbReference>
<dbReference type="STRING" id="1849047.A0A3D8SFB3"/>
<keyword evidence="5 6" id="KW-0539">Nucleus</keyword>
<comment type="caution">
    <text evidence="8">The sequence shown here is derived from an EMBL/GenBank/DDBJ whole genome shotgun (WGS) entry which is preliminary data.</text>
</comment>
<comment type="subcellular location">
    <subcellularLocation>
        <location evidence="1 6">Nucleus</location>
    </subcellularLocation>
</comment>
<dbReference type="SMART" id="SM00320">
    <property type="entry name" value="WD40"/>
    <property type="match status" value="3"/>
</dbReference>
<comment type="pathway">
    <text evidence="6">tRNA modification; N(7)-methylguanine-tRNA biosynthesis.</text>
</comment>
<keyword evidence="9" id="KW-1185">Reference proteome</keyword>
<keyword evidence="4 6" id="KW-0677">Repeat</keyword>
<comment type="similarity">
    <text evidence="6">Belongs to the WD repeat TRM82 family.</text>
</comment>
<keyword evidence="2 6" id="KW-0853">WD repeat</keyword>
<dbReference type="GO" id="GO:0043527">
    <property type="term" value="C:tRNA methyltransferase complex"/>
    <property type="evidence" value="ECO:0007669"/>
    <property type="project" value="TreeGrafter"/>
</dbReference>
<dbReference type="EMBL" id="PDLM01000002">
    <property type="protein sequence ID" value="RDW85019.1"/>
    <property type="molecule type" value="Genomic_DNA"/>
</dbReference>
<organism evidence="8 9">
    <name type="scientific">Coleophoma cylindrospora</name>
    <dbReference type="NCBI Taxonomy" id="1849047"/>
    <lineage>
        <taxon>Eukaryota</taxon>
        <taxon>Fungi</taxon>
        <taxon>Dikarya</taxon>
        <taxon>Ascomycota</taxon>
        <taxon>Pezizomycotina</taxon>
        <taxon>Leotiomycetes</taxon>
        <taxon>Helotiales</taxon>
        <taxon>Dermateaceae</taxon>
        <taxon>Coleophoma</taxon>
    </lineage>
</organism>
<proteinExistence type="inferred from homology"/>
<dbReference type="OrthoDB" id="339900at2759"/>
<evidence type="ECO:0000256" key="6">
    <source>
        <dbReference type="HAMAP-Rule" id="MF_03056"/>
    </source>
</evidence>
<gene>
    <name evidence="8" type="ORF">BP6252_02609</name>
</gene>
<dbReference type="InterPro" id="IPR001680">
    <property type="entry name" value="WD40_rpt"/>
</dbReference>
<feature type="region of interest" description="Disordered" evidence="7">
    <location>
        <begin position="179"/>
        <end position="202"/>
    </location>
</feature>
<dbReference type="GO" id="GO:0005634">
    <property type="term" value="C:nucleus"/>
    <property type="evidence" value="ECO:0007669"/>
    <property type="project" value="UniProtKB-SubCell"/>
</dbReference>
<dbReference type="GO" id="GO:0005829">
    <property type="term" value="C:cytosol"/>
    <property type="evidence" value="ECO:0007669"/>
    <property type="project" value="TreeGrafter"/>
</dbReference>
<dbReference type="AlphaFoldDB" id="A0A3D8SFB3"/>
<evidence type="ECO:0000256" key="4">
    <source>
        <dbReference type="ARBA" id="ARBA00022737"/>
    </source>
</evidence>
<evidence type="ECO:0000313" key="9">
    <source>
        <dbReference type="Proteomes" id="UP000256645"/>
    </source>
</evidence>